<keyword evidence="3" id="KW-0732">Signal</keyword>
<keyword evidence="2" id="KW-0472">Membrane</keyword>
<keyword evidence="2" id="KW-0812">Transmembrane</keyword>
<feature type="chain" id="PRO_5035186219" evidence="3">
    <location>
        <begin position="20"/>
        <end position="388"/>
    </location>
</feature>
<sequence length="388" mass="44092">MKLLIYVLFLSIWTNSCLNTNQTDEPPTTVTRHTESMEMKMDSFRRRLLVIVIGIMIIAFVFTCFCFFHYNCMTEEGEMGKKEDIKGNPSVSTKIPLIDSKAVSPINPEKPLMLLGMEKLPRPSIAEKSFMHCSAEKSNRPSSPGKASIPSSAEKLIRHSSSEKSSIASSGEKLIKPPSRDKSFKSSNRKKIYKASHLDKKYKKHHVDKFRKTPHTYRPVSPCYPNKIGRPTSPVKPTKPLCPPCPQKQTMPKKSSSFQKLTKHPRNRNPKRPGSTLSNPEVVECRCYKENCLVCNTLYKPLIRKTSEAEKKDSQSMSFSNKLKSFSRSFHKADSSDNALMSDSDVKTYDSNDDSEREITIICNIQHKEIFFKGTQNKQGPNKNKSQQ</sequence>
<feature type="transmembrane region" description="Helical" evidence="2">
    <location>
        <begin position="48"/>
        <end position="72"/>
    </location>
</feature>
<dbReference type="EMBL" id="JAGFMF010012119">
    <property type="protein sequence ID" value="KAG8507219.1"/>
    <property type="molecule type" value="Genomic_DNA"/>
</dbReference>
<evidence type="ECO:0000256" key="1">
    <source>
        <dbReference type="SAM" id="MobiDB-lite"/>
    </source>
</evidence>
<comment type="caution">
    <text evidence="4">The sequence shown here is derived from an EMBL/GenBank/DDBJ whole genome shotgun (WGS) entry which is preliminary data.</text>
</comment>
<feature type="region of interest" description="Disordered" evidence="1">
    <location>
        <begin position="133"/>
        <end position="277"/>
    </location>
</feature>
<gene>
    <name evidence="4" type="ORF">J0S82_020136</name>
</gene>
<dbReference type="OrthoDB" id="9664656at2759"/>
<name>A0A8J6DG81_GALPY</name>
<dbReference type="PANTHER" id="PTHR37340:SF1">
    <property type="entry name" value="GENE 7073-RELATED"/>
    <property type="match status" value="1"/>
</dbReference>
<feature type="compositionally biased region" description="Basic residues" evidence="1">
    <location>
        <begin position="261"/>
        <end position="271"/>
    </location>
</feature>
<feature type="compositionally biased region" description="Polar residues" evidence="1">
    <location>
        <begin position="247"/>
        <end position="260"/>
    </location>
</feature>
<keyword evidence="2" id="KW-1133">Transmembrane helix</keyword>
<dbReference type="Proteomes" id="UP000700334">
    <property type="component" value="Unassembled WGS sequence"/>
</dbReference>
<evidence type="ECO:0000313" key="5">
    <source>
        <dbReference type="Proteomes" id="UP000700334"/>
    </source>
</evidence>
<dbReference type="InterPro" id="IPR038873">
    <property type="entry name" value="CXorf66"/>
</dbReference>
<dbReference type="PANTHER" id="PTHR37340">
    <property type="entry name" value="GENE 7073-RELATED"/>
    <property type="match status" value="1"/>
</dbReference>
<feature type="signal peptide" evidence="3">
    <location>
        <begin position="1"/>
        <end position="19"/>
    </location>
</feature>
<evidence type="ECO:0000256" key="2">
    <source>
        <dbReference type="SAM" id="Phobius"/>
    </source>
</evidence>
<protein>
    <submittedName>
        <fullName evidence="4">Uncharacterized protein</fullName>
    </submittedName>
</protein>
<organism evidence="4 5">
    <name type="scientific">Galemys pyrenaicus</name>
    <name type="common">Iberian desman</name>
    <name type="synonym">Pyrenean desman</name>
    <dbReference type="NCBI Taxonomy" id="202257"/>
    <lineage>
        <taxon>Eukaryota</taxon>
        <taxon>Metazoa</taxon>
        <taxon>Chordata</taxon>
        <taxon>Craniata</taxon>
        <taxon>Vertebrata</taxon>
        <taxon>Euteleostomi</taxon>
        <taxon>Mammalia</taxon>
        <taxon>Eutheria</taxon>
        <taxon>Laurasiatheria</taxon>
        <taxon>Eulipotyphla</taxon>
        <taxon>Talpidae</taxon>
        <taxon>Galemys</taxon>
    </lineage>
</organism>
<feature type="compositionally biased region" description="Basic residues" evidence="1">
    <location>
        <begin position="187"/>
        <end position="215"/>
    </location>
</feature>
<proteinExistence type="predicted"/>
<evidence type="ECO:0000256" key="3">
    <source>
        <dbReference type="SAM" id="SignalP"/>
    </source>
</evidence>
<dbReference type="AlphaFoldDB" id="A0A8J6DG81"/>
<accession>A0A8J6DG81</accession>
<evidence type="ECO:0000313" key="4">
    <source>
        <dbReference type="EMBL" id="KAG8507219.1"/>
    </source>
</evidence>
<reference evidence="4" key="1">
    <citation type="journal article" date="2021" name="Evol. Appl.">
        <title>The genome of the Pyrenean desman and the effects of bottlenecks and inbreeding on the genomic landscape of an endangered species.</title>
        <authorList>
            <person name="Escoda L."/>
            <person name="Castresana J."/>
        </authorList>
    </citation>
    <scope>NUCLEOTIDE SEQUENCE</scope>
    <source>
        <strain evidence="4">IBE-C5619</strain>
    </source>
</reference>
<feature type="compositionally biased region" description="Basic and acidic residues" evidence="1">
    <location>
        <begin position="173"/>
        <end position="184"/>
    </location>
</feature>
<keyword evidence="5" id="KW-1185">Reference proteome</keyword>